<dbReference type="AlphaFoldDB" id="A0AAV8XUL3"/>
<accession>A0AAV8XUL3</accession>
<comment type="caution">
    <text evidence="2">The sequence shown here is derived from an EMBL/GenBank/DDBJ whole genome shotgun (WGS) entry which is preliminary data.</text>
</comment>
<keyword evidence="1" id="KW-1133">Transmembrane helix</keyword>
<feature type="transmembrane region" description="Helical" evidence="1">
    <location>
        <begin position="154"/>
        <end position="172"/>
    </location>
</feature>
<dbReference type="EMBL" id="JANEYF010002739">
    <property type="protein sequence ID" value="KAJ8942765.1"/>
    <property type="molecule type" value="Genomic_DNA"/>
</dbReference>
<gene>
    <name evidence="2" type="ORF">NQ314_009976</name>
</gene>
<sequence length="173" mass="20377">MIKNTIKLYKQLSDFNSYGIPNNFEGANRRLNRLSTYHYVYIISAVVGLCLAPLLEYGKCKQENIEKNINEMCGLLGGMWFPLEFDRFPYKQVYYLFQVYSSFVIYQTSSMISFSITETVEHLIIRLRHASNVFVEALTEKNCVVRREKFKNAVKYHAVVMGYVYVCMWFHIL</sequence>
<keyword evidence="1" id="KW-0472">Membrane</keyword>
<evidence type="ECO:0000313" key="2">
    <source>
        <dbReference type="EMBL" id="KAJ8942765.1"/>
    </source>
</evidence>
<proteinExistence type="predicted"/>
<reference evidence="2" key="1">
    <citation type="journal article" date="2023" name="Insect Mol. Biol.">
        <title>Genome sequencing provides insights into the evolution of gene families encoding plant cell wall-degrading enzymes in longhorned beetles.</title>
        <authorList>
            <person name="Shin N.R."/>
            <person name="Okamura Y."/>
            <person name="Kirsch R."/>
            <person name="Pauchet Y."/>
        </authorList>
    </citation>
    <scope>NUCLEOTIDE SEQUENCE</scope>
    <source>
        <strain evidence="2">RBIC_L_NR</strain>
    </source>
</reference>
<evidence type="ECO:0000313" key="3">
    <source>
        <dbReference type="Proteomes" id="UP001162156"/>
    </source>
</evidence>
<feature type="transmembrane region" description="Helical" evidence="1">
    <location>
        <begin position="38"/>
        <end position="57"/>
    </location>
</feature>
<keyword evidence="1" id="KW-0812">Transmembrane</keyword>
<name>A0AAV8XUL3_9CUCU</name>
<protein>
    <submittedName>
        <fullName evidence="2">Uncharacterized protein</fullName>
    </submittedName>
</protein>
<evidence type="ECO:0000256" key="1">
    <source>
        <dbReference type="SAM" id="Phobius"/>
    </source>
</evidence>
<dbReference type="Proteomes" id="UP001162156">
    <property type="component" value="Unassembled WGS sequence"/>
</dbReference>
<organism evidence="2 3">
    <name type="scientific">Rhamnusium bicolor</name>
    <dbReference type="NCBI Taxonomy" id="1586634"/>
    <lineage>
        <taxon>Eukaryota</taxon>
        <taxon>Metazoa</taxon>
        <taxon>Ecdysozoa</taxon>
        <taxon>Arthropoda</taxon>
        <taxon>Hexapoda</taxon>
        <taxon>Insecta</taxon>
        <taxon>Pterygota</taxon>
        <taxon>Neoptera</taxon>
        <taxon>Endopterygota</taxon>
        <taxon>Coleoptera</taxon>
        <taxon>Polyphaga</taxon>
        <taxon>Cucujiformia</taxon>
        <taxon>Chrysomeloidea</taxon>
        <taxon>Cerambycidae</taxon>
        <taxon>Lepturinae</taxon>
        <taxon>Rhagiini</taxon>
        <taxon>Rhamnusium</taxon>
    </lineage>
</organism>
<keyword evidence="3" id="KW-1185">Reference proteome</keyword>